<evidence type="ECO:0000313" key="3">
    <source>
        <dbReference type="Proteomes" id="UP000247459"/>
    </source>
</evidence>
<name>A0A2W0CLM9_9BACL</name>
<dbReference type="InterPro" id="IPR051531">
    <property type="entry name" value="N-acetyltransferase"/>
</dbReference>
<keyword evidence="2" id="KW-0012">Acyltransferase</keyword>
<accession>A0A2W0CLM9</accession>
<sequence length="175" mass="20881">MKLDGKKIILSRVTSDDLDFICELECNKDIWFFEEYIEFDMNVVRKEYLQKMDTKFSYDFIVKAIIEGAVKPVGLAQIWSYVEHRKSWELGFATLPIYQGNGFAYEAITLLIKFAFEELEARKVVGMCNCNNLQSVKLMEKRGMRREGTFREELFWNNQWHDQHFYSILESEFHQ</sequence>
<evidence type="ECO:0000259" key="1">
    <source>
        <dbReference type="PROSITE" id="PS51186"/>
    </source>
</evidence>
<dbReference type="InterPro" id="IPR000182">
    <property type="entry name" value="GNAT_dom"/>
</dbReference>
<dbReference type="SUPFAM" id="SSF55729">
    <property type="entry name" value="Acyl-CoA N-acyltransferases (Nat)"/>
    <property type="match status" value="1"/>
</dbReference>
<dbReference type="Pfam" id="PF13302">
    <property type="entry name" value="Acetyltransf_3"/>
    <property type="match status" value="1"/>
</dbReference>
<organism evidence="2 3">
    <name type="scientific">Paenibacillus illinoisensis</name>
    <dbReference type="NCBI Taxonomy" id="59845"/>
    <lineage>
        <taxon>Bacteria</taxon>
        <taxon>Bacillati</taxon>
        <taxon>Bacillota</taxon>
        <taxon>Bacilli</taxon>
        <taxon>Bacillales</taxon>
        <taxon>Paenibacillaceae</taxon>
        <taxon>Paenibacillus</taxon>
    </lineage>
</organism>
<protein>
    <submittedName>
        <fullName evidence="2">Putative GCN5 N-acetyltransferase</fullName>
        <ecNumber evidence="2">2.3.1.158</ecNumber>
    </submittedName>
</protein>
<dbReference type="PANTHER" id="PTHR43792">
    <property type="entry name" value="GNAT FAMILY, PUTATIVE (AFU_ORTHOLOGUE AFUA_3G00765)-RELATED-RELATED"/>
    <property type="match status" value="1"/>
</dbReference>
<comment type="caution">
    <text evidence="2">The sequence shown here is derived from an EMBL/GenBank/DDBJ whole genome shotgun (WGS) entry which is preliminary data.</text>
</comment>
<keyword evidence="2" id="KW-0808">Transferase</keyword>
<gene>
    <name evidence="2" type="ORF">PIL02S_00519</name>
</gene>
<dbReference type="AlphaFoldDB" id="A0A2W0CLM9"/>
<dbReference type="GO" id="GO:0046027">
    <property type="term" value="F:phospholipid:diacylglycerol acyltransferase activity"/>
    <property type="evidence" value="ECO:0007669"/>
    <property type="project" value="UniProtKB-EC"/>
</dbReference>
<reference evidence="2 3" key="1">
    <citation type="submission" date="2018-01" db="EMBL/GenBank/DDBJ databases">
        <title>Genome sequence of the PGP bacterium Paenibacillus illinoisensis E3.</title>
        <authorList>
            <person name="Rolli E."/>
            <person name="Marasco R."/>
            <person name="Bessem C."/>
            <person name="Michoud G."/>
            <person name="Gaiarsa S."/>
            <person name="Borin S."/>
            <person name="Daffonchio D."/>
        </authorList>
    </citation>
    <scope>NUCLEOTIDE SEQUENCE [LARGE SCALE GENOMIC DNA]</scope>
    <source>
        <strain evidence="2 3">E3</strain>
    </source>
</reference>
<dbReference type="InterPro" id="IPR016181">
    <property type="entry name" value="Acyl_CoA_acyltransferase"/>
</dbReference>
<proteinExistence type="predicted"/>
<dbReference type="OrthoDB" id="9785602at2"/>
<dbReference type="EC" id="2.3.1.158" evidence="2"/>
<evidence type="ECO:0000313" key="2">
    <source>
        <dbReference type="EMBL" id="PYY30972.1"/>
    </source>
</evidence>
<dbReference type="EMBL" id="PRLG01000003">
    <property type="protein sequence ID" value="PYY30972.1"/>
    <property type="molecule type" value="Genomic_DNA"/>
</dbReference>
<feature type="domain" description="N-acetyltransferase" evidence="1">
    <location>
        <begin position="8"/>
        <end position="172"/>
    </location>
</feature>
<dbReference type="Proteomes" id="UP000247459">
    <property type="component" value="Unassembled WGS sequence"/>
</dbReference>
<dbReference type="PROSITE" id="PS51186">
    <property type="entry name" value="GNAT"/>
    <property type="match status" value="1"/>
</dbReference>
<dbReference type="PANTHER" id="PTHR43792:SF1">
    <property type="entry name" value="N-ACETYLTRANSFERASE DOMAIN-CONTAINING PROTEIN"/>
    <property type="match status" value="1"/>
</dbReference>
<dbReference type="Gene3D" id="3.40.630.30">
    <property type="match status" value="1"/>
</dbReference>
<dbReference type="RefSeq" id="WP_110756130.1">
    <property type="nucleotide sequence ID" value="NZ_PRLG01000003.1"/>
</dbReference>